<sequence>MNVLLCSINTLKGLYDISSEEVGQHIYWQIGGFQVHGQVLITSCYDIWTLVLKS</sequence>
<evidence type="ECO:0000313" key="1">
    <source>
        <dbReference type="EMBL" id="GFP89127.1"/>
    </source>
</evidence>
<evidence type="ECO:0000313" key="2">
    <source>
        <dbReference type="EMBL" id="GFQ08675.1"/>
    </source>
</evidence>
<evidence type="ECO:0000313" key="3">
    <source>
        <dbReference type="Proteomes" id="UP000653305"/>
    </source>
</evidence>
<dbReference type="Proteomes" id="UP000653305">
    <property type="component" value="Unassembled WGS sequence"/>
</dbReference>
<protein>
    <submittedName>
        <fullName evidence="2">ATP synthase subunit a chloroplastic</fullName>
    </submittedName>
</protein>
<reference evidence="2" key="1">
    <citation type="submission" date="2020-07" db="EMBL/GenBank/DDBJ databases">
        <title>Ethylene signaling mediates host invasion by parasitic plants.</title>
        <authorList>
            <person name="Yoshida S."/>
        </authorList>
    </citation>
    <scope>NUCLEOTIDE SEQUENCE</scope>
    <source>
        <strain evidence="2">Okayama</strain>
    </source>
</reference>
<dbReference type="EMBL" id="BMAC01000180">
    <property type="protein sequence ID" value="GFP89127.1"/>
    <property type="molecule type" value="Genomic_DNA"/>
</dbReference>
<comment type="caution">
    <text evidence="2">The sequence shown here is derived from an EMBL/GenBank/DDBJ whole genome shotgun (WGS) entry which is preliminary data.</text>
</comment>
<keyword evidence="3" id="KW-1185">Reference proteome</keyword>
<accession>A0A830DLG3</accession>
<dbReference type="AlphaFoldDB" id="A0A830DLG3"/>
<dbReference type="EMBL" id="BMAC01008329">
    <property type="protein sequence ID" value="GFQ08675.1"/>
    <property type="molecule type" value="Genomic_DNA"/>
</dbReference>
<gene>
    <name evidence="1" type="ORF">PHJA_001056400</name>
    <name evidence="2" type="ORF">PHJA_003011500</name>
</gene>
<proteinExistence type="predicted"/>
<name>A0A830DLG3_9LAMI</name>
<organism evidence="2 3">
    <name type="scientific">Phtheirospermum japonicum</name>
    <dbReference type="NCBI Taxonomy" id="374723"/>
    <lineage>
        <taxon>Eukaryota</taxon>
        <taxon>Viridiplantae</taxon>
        <taxon>Streptophyta</taxon>
        <taxon>Embryophyta</taxon>
        <taxon>Tracheophyta</taxon>
        <taxon>Spermatophyta</taxon>
        <taxon>Magnoliopsida</taxon>
        <taxon>eudicotyledons</taxon>
        <taxon>Gunneridae</taxon>
        <taxon>Pentapetalae</taxon>
        <taxon>asterids</taxon>
        <taxon>lamiids</taxon>
        <taxon>Lamiales</taxon>
        <taxon>Orobanchaceae</taxon>
        <taxon>Orobanchaceae incertae sedis</taxon>
        <taxon>Phtheirospermum</taxon>
    </lineage>
</organism>